<keyword evidence="1" id="KW-0732">Signal</keyword>
<name>A0ABV8C7Z3_9PSEU</name>
<dbReference type="Pfam" id="PF22669">
    <property type="entry name" value="Exo_endo_phos2"/>
    <property type="match status" value="1"/>
</dbReference>
<dbReference type="PROSITE" id="PS51752">
    <property type="entry name" value="JACALIN_LECTIN"/>
    <property type="match status" value="1"/>
</dbReference>
<dbReference type="SUPFAM" id="SSF56219">
    <property type="entry name" value="DNase I-like"/>
    <property type="match status" value="1"/>
</dbReference>
<dbReference type="InterPro" id="IPR036691">
    <property type="entry name" value="Endo/exonu/phosph_ase_sf"/>
</dbReference>
<dbReference type="PANTHER" id="PTHR16320">
    <property type="entry name" value="SPHINGOMYELINASE FAMILY MEMBER"/>
    <property type="match status" value="1"/>
</dbReference>
<protein>
    <submittedName>
        <fullName evidence="3">Jacalin-like lectin</fullName>
    </submittedName>
</protein>
<feature type="signal peptide" evidence="1">
    <location>
        <begin position="1"/>
        <end position="29"/>
    </location>
</feature>
<dbReference type="CDD" id="cd09615">
    <property type="entry name" value="Jacalin_EEP"/>
    <property type="match status" value="1"/>
</dbReference>
<evidence type="ECO:0000259" key="2">
    <source>
        <dbReference type="PROSITE" id="PS51752"/>
    </source>
</evidence>
<dbReference type="Proteomes" id="UP001595690">
    <property type="component" value="Unassembled WGS sequence"/>
</dbReference>
<dbReference type="InterPro" id="IPR036404">
    <property type="entry name" value="Jacalin-like_lectin_dom_sf"/>
</dbReference>
<dbReference type="Gene3D" id="3.60.10.10">
    <property type="entry name" value="Endonuclease/exonuclease/phosphatase"/>
    <property type="match status" value="1"/>
</dbReference>
<reference evidence="4" key="1">
    <citation type="journal article" date="2019" name="Int. J. Syst. Evol. Microbiol.">
        <title>The Global Catalogue of Microorganisms (GCM) 10K type strain sequencing project: providing services to taxonomists for standard genome sequencing and annotation.</title>
        <authorList>
            <consortium name="The Broad Institute Genomics Platform"/>
            <consortium name="The Broad Institute Genome Sequencing Center for Infectious Disease"/>
            <person name="Wu L."/>
            <person name="Ma J."/>
        </authorList>
    </citation>
    <scope>NUCLEOTIDE SEQUENCE [LARGE SCALE GENOMIC DNA]</scope>
    <source>
        <strain evidence="4">CGMCC 4.7405</strain>
    </source>
</reference>
<dbReference type="EMBL" id="JBHRZI010000046">
    <property type="protein sequence ID" value="MFC3898219.1"/>
    <property type="molecule type" value="Genomic_DNA"/>
</dbReference>
<evidence type="ECO:0000313" key="4">
    <source>
        <dbReference type="Proteomes" id="UP001595690"/>
    </source>
</evidence>
<dbReference type="InterPro" id="IPR000300">
    <property type="entry name" value="IPPc"/>
</dbReference>
<dbReference type="SMART" id="SM00915">
    <property type="entry name" value="Jacalin"/>
    <property type="match status" value="1"/>
</dbReference>
<comment type="caution">
    <text evidence="3">The sequence shown here is derived from an EMBL/GenBank/DDBJ whole genome shotgun (WGS) entry which is preliminary data.</text>
</comment>
<feature type="chain" id="PRO_5047539108" evidence="1">
    <location>
        <begin position="30"/>
        <end position="449"/>
    </location>
</feature>
<gene>
    <name evidence="3" type="ORF">ACFOWZ_42705</name>
</gene>
<dbReference type="InterPro" id="IPR001229">
    <property type="entry name" value="Jacalin-like_lectin_dom"/>
</dbReference>
<evidence type="ECO:0000313" key="3">
    <source>
        <dbReference type="EMBL" id="MFC3898219.1"/>
    </source>
</evidence>
<dbReference type="InterPro" id="IPR038772">
    <property type="entry name" value="Sph/SMPD2-like"/>
</dbReference>
<evidence type="ECO:0000256" key="1">
    <source>
        <dbReference type="SAM" id="SignalP"/>
    </source>
</evidence>
<keyword evidence="4" id="KW-1185">Reference proteome</keyword>
<dbReference type="Gene3D" id="2.100.10.30">
    <property type="entry name" value="Jacalin-like lectin domain"/>
    <property type="match status" value="1"/>
</dbReference>
<feature type="domain" description="Jacalin-type lectin" evidence="2">
    <location>
        <begin position="308"/>
        <end position="447"/>
    </location>
</feature>
<sequence>MRRALAGAVAATLASAAIVVLPTTATASAAESGTFTAMTYNIAGLPESLSSAPTPRVPATTAIGQRLAPYDIVHVQEDFNYHAQLYAANNHPHRTATTGGVPFGSGLNSLSHKPFDWDDFERVKWNDCDLNSGDCLTPKGFTFMRTRLAEGVYVDFYNMHADAGSNSGDLAARASNFNQLSSFIQSHSAGNAVVVMGDTNTRYTRNTDGTTIRNFAAANGLTDPWVQLVRGGNAPAEGSDALVCDSANPTNDCEVVDKFWYRGSRAVTLNATSYANKHTDFLQDGTGKMLSDHYPLAVGFSWSTNPAYQFSEQFGGPHGNYFNDVDRVAWGAQATEISLRSGSRVDQVGVTLGDGTKLTHGGQGGTYSSLTLGSNEYVNSAYLCQAQKNNHTRVFYAKFTTNLGRTLAGGSTTSNCVTRTAPAGWGIAGFTGRTGDEVDKIGFIYTRKN</sequence>
<dbReference type="RefSeq" id="WP_382379693.1">
    <property type="nucleotide sequence ID" value="NZ_JBHRZI010000046.1"/>
</dbReference>
<dbReference type="PANTHER" id="PTHR16320:SF1">
    <property type="entry name" value="SPHINGOMYELINASE DDB_G0288017"/>
    <property type="match status" value="1"/>
</dbReference>
<organism evidence="3 4">
    <name type="scientific">Lentzea rhizosphaerae</name>
    <dbReference type="NCBI Taxonomy" id="2041025"/>
    <lineage>
        <taxon>Bacteria</taxon>
        <taxon>Bacillati</taxon>
        <taxon>Actinomycetota</taxon>
        <taxon>Actinomycetes</taxon>
        <taxon>Pseudonocardiales</taxon>
        <taxon>Pseudonocardiaceae</taxon>
        <taxon>Lentzea</taxon>
    </lineage>
</organism>
<accession>A0ABV8C7Z3</accession>
<dbReference type="SUPFAM" id="SSF51101">
    <property type="entry name" value="Mannose-binding lectins"/>
    <property type="match status" value="1"/>
</dbReference>
<proteinExistence type="predicted"/>
<dbReference type="Pfam" id="PF01419">
    <property type="entry name" value="Jacalin"/>
    <property type="match status" value="1"/>
</dbReference>